<dbReference type="Gene3D" id="3.40.50.300">
    <property type="entry name" value="P-loop containing nucleotide triphosphate hydrolases"/>
    <property type="match status" value="2"/>
</dbReference>
<keyword evidence="2" id="KW-0378">Hydrolase</keyword>
<dbReference type="SUPFAM" id="SSF52540">
    <property type="entry name" value="P-loop containing nucleoside triphosphate hydrolases"/>
    <property type="match status" value="1"/>
</dbReference>
<dbReference type="PANTHER" id="PTHR41259">
    <property type="entry name" value="DOUBLE-STRAND BREAK REPAIR RAD50 ATPASE, PUTATIVE-RELATED"/>
    <property type="match status" value="1"/>
</dbReference>
<dbReference type="RefSeq" id="WP_307057097.1">
    <property type="nucleotide sequence ID" value="NZ_JAUSUH010000001.1"/>
</dbReference>
<evidence type="ECO:0000256" key="1">
    <source>
        <dbReference type="SAM" id="Coils"/>
    </source>
</evidence>
<feature type="coiled-coil region" evidence="1">
    <location>
        <begin position="275"/>
        <end position="401"/>
    </location>
</feature>
<keyword evidence="3" id="KW-1185">Reference proteome</keyword>
<keyword evidence="2" id="KW-0269">Exonuclease</keyword>
<dbReference type="Proteomes" id="UP001238467">
    <property type="component" value="Unassembled WGS sequence"/>
</dbReference>
<protein>
    <submittedName>
        <fullName evidence="2">DNA repair exonuclease SbcCD ATPase subunit</fullName>
    </submittedName>
</protein>
<accession>A0ABU0DCB2</accession>
<keyword evidence="1" id="KW-0175">Coiled coil</keyword>
<proteinExistence type="predicted"/>
<organism evidence="2 3">
    <name type="scientific">Ancylobacter vacuolatus</name>
    <dbReference type="NCBI Taxonomy" id="223389"/>
    <lineage>
        <taxon>Bacteria</taxon>
        <taxon>Pseudomonadati</taxon>
        <taxon>Pseudomonadota</taxon>
        <taxon>Alphaproteobacteria</taxon>
        <taxon>Hyphomicrobiales</taxon>
        <taxon>Xanthobacteraceae</taxon>
        <taxon>Ancylobacter</taxon>
    </lineage>
</organism>
<feature type="coiled-coil region" evidence="1">
    <location>
        <begin position="660"/>
        <end position="694"/>
    </location>
</feature>
<comment type="caution">
    <text evidence="2">The sequence shown here is derived from an EMBL/GenBank/DDBJ whole genome shotgun (WGS) entry which is preliminary data.</text>
</comment>
<evidence type="ECO:0000313" key="3">
    <source>
        <dbReference type="Proteomes" id="UP001238467"/>
    </source>
</evidence>
<evidence type="ECO:0000313" key="2">
    <source>
        <dbReference type="EMBL" id="MDQ0346034.1"/>
    </source>
</evidence>
<dbReference type="PANTHER" id="PTHR41259:SF1">
    <property type="entry name" value="DOUBLE-STRAND BREAK REPAIR RAD50 ATPASE, PUTATIVE-RELATED"/>
    <property type="match status" value="1"/>
</dbReference>
<dbReference type="InterPro" id="IPR027417">
    <property type="entry name" value="P-loop_NTPase"/>
</dbReference>
<name>A0ABU0DCB2_9HYPH</name>
<dbReference type="GO" id="GO:0004527">
    <property type="term" value="F:exonuclease activity"/>
    <property type="evidence" value="ECO:0007669"/>
    <property type="project" value="UniProtKB-KW"/>
</dbReference>
<gene>
    <name evidence="2" type="ORF">J2S76_000435</name>
</gene>
<keyword evidence="2" id="KW-0540">Nuclease</keyword>
<sequence length="878" mass="94695">MKITALRLFNVKRFANRGVAIEGIGNGVNVLCAVNEFGKSTSFEALHALFFQPHSGTPGDVQRLRPYSGGSPLVEADIATDAGRFRLTKQYYGGRSARVTDLATGRLVAQADEAENFIAGLIRGGTAGPAGLLWVRQGLTGIEKRSKSEEDSEKQVRASLLESVQGEVEAVTGGRRMAEIMAATQDALAELVTATGRPKTGGRYAAAIDVRDRLLAQEERLVGDVRTLREALDRRATAVKRLAELDNAEDRQARARAVESAQAAFDAAKAQGEALRTAEAEGKLARERRDAAERELSAYRTALDQVEQKQAALQAAEQRREAAVGKRHATGAGVEQAHAEVAAAEAAEQEARQLLARLDAALRAREAQARHAALSERLAGAEAARQALEAAEARLATEAIAPGAVEELQALEIDIATLRAVEEAARPSVAIAYAPGAASPILMESAPLREGEERGYEGQAELVIPGIGTLTLRSNRPAQDNSRLEKAVAKRRTLLAAIGVEDLAAARARQIRAQQIDAERRELHGRLALLAPEGLAKLRAEVAAHGARGTEDIELTDDPAQAQAEAHASLAAAEARRTGARQALRAAEPARARADEAFVEAETALAALKAERTQIEAILGPEEARGARLQELSERFEQRDRHGASAQALVQRLRATVIDLESAEAALRRARSVADATDKEAATLREAIAGLNAEISTRSDEAVEEMWGEAKEALAAASARVEGFAAEIRVLQRLASALEAARAQARDLYLKPVMAELTPLLGLLFDDASITFDDKTLLPQTLRRNGHEEDVERLSGGMREQLSVLTRLAFARLLARDGRPAPVILDDALVYSDDDRIERMFDALHRQSRDQQIIVFSCRQRAFQKLGGNVLTMTDWQP</sequence>
<reference evidence="2 3" key="1">
    <citation type="submission" date="2023-07" db="EMBL/GenBank/DDBJ databases">
        <title>Genomic Encyclopedia of Type Strains, Phase IV (KMG-IV): sequencing the most valuable type-strain genomes for metagenomic binning, comparative biology and taxonomic classification.</title>
        <authorList>
            <person name="Goeker M."/>
        </authorList>
    </citation>
    <scope>NUCLEOTIDE SEQUENCE [LARGE SCALE GENOMIC DNA]</scope>
    <source>
        <strain evidence="2 3">DSM 1277</strain>
    </source>
</reference>
<dbReference type="EMBL" id="JAUSUH010000001">
    <property type="protein sequence ID" value="MDQ0346034.1"/>
    <property type="molecule type" value="Genomic_DNA"/>
</dbReference>